<evidence type="ECO:0000259" key="7">
    <source>
        <dbReference type="Pfam" id="PF25954"/>
    </source>
</evidence>
<evidence type="ECO:0000256" key="1">
    <source>
        <dbReference type="ARBA" id="ARBA00009477"/>
    </source>
</evidence>
<accession>A0A0Q9ZIC6</accession>
<feature type="domain" description="CusB-like barrel-sandwich hybrid" evidence="6">
    <location>
        <begin position="128"/>
        <end position="245"/>
    </location>
</feature>
<dbReference type="InterPro" id="IPR045800">
    <property type="entry name" value="HMBD"/>
</dbReference>
<dbReference type="PANTHER" id="PTHR30097:SF4">
    <property type="entry name" value="SLR6042 PROTEIN"/>
    <property type="match status" value="1"/>
</dbReference>
<evidence type="ECO:0000313" key="9">
    <source>
        <dbReference type="EMBL" id="KRG29826.1"/>
    </source>
</evidence>
<dbReference type="Pfam" id="PF11827">
    <property type="entry name" value="DUF3347"/>
    <property type="match status" value="1"/>
</dbReference>
<dbReference type="GO" id="GO:0015679">
    <property type="term" value="P:plasma membrane copper ion transport"/>
    <property type="evidence" value="ECO:0007669"/>
    <property type="project" value="TreeGrafter"/>
</dbReference>
<evidence type="ECO:0000259" key="5">
    <source>
        <dbReference type="Pfam" id="PF25869"/>
    </source>
</evidence>
<evidence type="ECO:0000259" key="8">
    <source>
        <dbReference type="Pfam" id="PF25975"/>
    </source>
</evidence>
<dbReference type="Pfam" id="PF25975">
    <property type="entry name" value="CzcB_C"/>
    <property type="match status" value="1"/>
</dbReference>
<dbReference type="Gene3D" id="2.40.420.20">
    <property type="match status" value="1"/>
</dbReference>
<dbReference type="Pfam" id="PF25954">
    <property type="entry name" value="Beta-barrel_RND_2"/>
    <property type="match status" value="1"/>
</dbReference>
<dbReference type="InterPro" id="IPR058792">
    <property type="entry name" value="Beta-barrel_RND_2"/>
</dbReference>
<dbReference type="STRING" id="270918.APR42_15435"/>
<dbReference type="GO" id="GO:0046914">
    <property type="term" value="F:transition metal ion binding"/>
    <property type="evidence" value="ECO:0007669"/>
    <property type="project" value="TreeGrafter"/>
</dbReference>
<dbReference type="Pfam" id="PF19335">
    <property type="entry name" value="HMBD"/>
    <property type="match status" value="1"/>
</dbReference>
<dbReference type="GO" id="GO:0030288">
    <property type="term" value="C:outer membrane-bounded periplasmic space"/>
    <property type="evidence" value="ECO:0007669"/>
    <property type="project" value="TreeGrafter"/>
</dbReference>
<feature type="domain" description="DUF3347" evidence="3">
    <location>
        <begin position="472"/>
        <end position="564"/>
    </location>
</feature>
<dbReference type="InterPro" id="IPR021782">
    <property type="entry name" value="DUF3347"/>
</dbReference>
<sequence>MKKYIIYTGLVLAGLLLGYLFFGGNSSEKNVETATTEEHNHEEENQLWTCSMHPQIMQPEPGDCPICGMDLIPAESGGGEVGPQQIEMSETALALANIHTVEIGDSLLGDHDLVLSGKIVENEEVKSVQASYFGGRIEKLYINYTGEEVRRGQVLATIYSPELVSAQQELLTAVGMKDSQSRLYESVRRKLKLWKLSDKQIEEIEASGEVKEYFPIYATVSGTVTEKLVEEGDYVEQGQSLYEIANLSIVWAQFDAYENQIAQLEEGQQISVTANALPGKEYEVPITFIEPLLNTATRTVTVRAVLPNKEGRLKPGMFVRGKVAPAKKKNADIEEPQLITVPKSAVMWTGERSLVYVQPNPDRPVFEMREVSLGAAAGGNYAVTDGLSTGERIVVNGAFTVDAAAQLQGKKSMMNKDGGKTSTGHEGHAGMDMAGSEGNANMETAGTGNVDHTEMQERIVVPEEFTNQLNGVFDQYLKLKNALVEDEAKTAQATANKVLEAMNKIDMSLLEDREAHDHWMLISKEVIGAAEKITESEDISTQRDHFKHLSAHLSKAMQLFGVGQTVYKQFCPMADDNAGAYWLSRSEEIKNPYYGSAMLTCGEIVETIN</sequence>
<evidence type="ECO:0000313" key="10">
    <source>
        <dbReference type="Proteomes" id="UP000051643"/>
    </source>
</evidence>
<dbReference type="InterPro" id="IPR006143">
    <property type="entry name" value="RND_pump_MFP"/>
</dbReference>
<gene>
    <name evidence="9" type="ORF">APR42_15435</name>
</gene>
<dbReference type="Pfam" id="PF25869">
    <property type="entry name" value="3HB_CusB"/>
    <property type="match status" value="1"/>
</dbReference>
<reference evidence="9" key="1">
    <citation type="submission" date="2015-10" db="EMBL/GenBank/DDBJ databases">
        <title>Draft genome sequence of Salegentibacter mishustinae KCTC 12263.</title>
        <authorList>
            <person name="Lin W."/>
            <person name="Zheng Q."/>
        </authorList>
    </citation>
    <scope>NUCLEOTIDE SEQUENCE [LARGE SCALE GENOMIC DNA]</scope>
    <source>
        <strain evidence="9">KCTC 12263</strain>
    </source>
</reference>
<dbReference type="InterPro" id="IPR058649">
    <property type="entry name" value="CzcB_C"/>
</dbReference>
<evidence type="ECO:0000259" key="6">
    <source>
        <dbReference type="Pfam" id="PF25919"/>
    </source>
</evidence>
<evidence type="ECO:0000256" key="2">
    <source>
        <dbReference type="ARBA" id="ARBA00022448"/>
    </source>
</evidence>
<dbReference type="FunFam" id="2.40.30.170:FF:000010">
    <property type="entry name" value="Efflux RND transporter periplasmic adaptor subunit"/>
    <property type="match status" value="1"/>
</dbReference>
<name>A0A0Q9ZIC6_9FLAO</name>
<dbReference type="OrthoDB" id="9806939at2"/>
<proteinExistence type="inferred from homology"/>
<comment type="similarity">
    <text evidence="1">Belongs to the membrane fusion protein (MFP) (TC 8.A.1) family.</text>
</comment>
<dbReference type="GO" id="GO:0016020">
    <property type="term" value="C:membrane"/>
    <property type="evidence" value="ECO:0007669"/>
    <property type="project" value="InterPro"/>
</dbReference>
<feature type="domain" description="CusB-like three alpha-helical bundle" evidence="5">
    <location>
        <begin position="162"/>
        <end position="211"/>
    </location>
</feature>
<keyword evidence="10" id="KW-1185">Reference proteome</keyword>
<dbReference type="GO" id="GO:0060003">
    <property type="term" value="P:copper ion export"/>
    <property type="evidence" value="ECO:0007669"/>
    <property type="project" value="TreeGrafter"/>
</dbReference>
<dbReference type="AlphaFoldDB" id="A0A0Q9ZIC6"/>
<dbReference type="RefSeq" id="WP_057481158.1">
    <property type="nucleotide sequence ID" value="NZ_BMWR01000010.1"/>
</dbReference>
<dbReference type="InterPro" id="IPR051909">
    <property type="entry name" value="MFP_Cation_Efflux"/>
</dbReference>
<feature type="domain" description="Heavy metal binding" evidence="4">
    <location>
        <begin position="48"/>
        <end position="74"/>
    </location>
</feature>
<dbReference type="InterPro" id="IPR058791">
    <property type="entry name" value="3HB_CusB"/>
</dbReference>
<feature type="domain" description="CzcB-like C-terminal circularly permuted SH3-like" evidence="8">
    <location>
        <begin position="339"/>
        <end position="401"/>
    </location>
</feature>
<comment type="caution">
    <text evidence="9">The sequence shown here is derived from an EMBL/GenBank/DDBJ whole genome shotgun (WGS) entry which is preliminary data.</text>
</comment>
<organism evidence="9 10">
    <name type="scientific">Salegentibacter mishustinae</name>
    <dbReference type="NCBI Taxonomy" id="270918"/>
    <lineage>
        <taxon>Bacteria</taxon>
        <taxon>Pseudomonadati</taxon>
        <taxon>Bacteroidota</taxon>
        <taxon>Flavobacteriia</taxon>
        <taxon>Flavobacteriales</taxon>
        <taxon>Flavobacteriaceae</taxon>
        <taxon>Salegentibacter</taxon>
    </lineage>
</organism>
<evidence type="ECO:0000259" key="3">
    <source>
        <dbReference type="Pfam" id="PF11827"/>
    </source>
</evidence>
<dbReference type="PANTHER" id="PTHR30097">
    <property type="entry name" value="CATION EFFLUX SYSTEM PROTEIN CUSB"/>
    <property type="match status" value="1"/>
</dbReference>
<dbReference type="EMBL" id="LKTP01000004">
    <property type="protein sequence ID" value="KRG29826.1"/>
    <property type="molecule type" value="Genomic_DNA"/>
</dbReference>
<dbReference type="SUPFAM" id="SSF111369">
    <property type="entry name" value="HlyD-like secretion proteins"/>
    <property type="match status" value="1"/>
</dbReference>
<evidence type="ECO:0000259" key="4">
    <source>
        <dbReference type="Pfam" id="PF19335"/>
    </source>
</evidence>
<dbReference type="Gene3D" id="6.10.140.730">
    <property type="match status" value="1"/>
</dbReference>
<dbReference type="Gene3D" id="2.40.30.170">
    <property type="match status" value="1"/>
</dbReference>
<keyword evidence="2" id="KW-0813">Transport</keyword>
<dbReference type="NCBIfam" id="TIGR01730">
    <property type="entry name" value="RND_mfp"/>
    <property type="match status" value="1"/>
</dbReference>
<dbReference type="Pfam" id="PF25919">
    <property type="entry name" value="BSH_CusB"/>
    <property type="match status" value="1"/>
</dbReference>
<feature type="domain" description="CusB-like beta-barrel" evidence="7">
    <location>
        <begin position="250"/>
        <end position="325"/>
    </location>
</feature>
<dbReference type="GO" id="GO:0022857">
    <property type="term" value="F:transmembrane transporter activity"/>
    <property type="evidence" value="ECO:0007669"/>
    <property type="project" value="InterPro"/>
</dbReference>
<dbReference type="Proteomes" id="UP000051643">
    <property type="component" value="Unassembled WGS sequence"/>
</dbReference>
<protein>
    <submittedName>
        <fullName evidence="9">RND transporter</fullName>
    </submittedName>
</protein>
<dbReference type="InterPro" id="IPR058790">
    <property type="entry name" value="BSH_CusB"/>
</dbReference>